<name>A0A1G1XN97_9BACT</name>
<evidence type="ECO:0000313" key="2">
    <source>
        <dbReference type="EMBL" id="OGY41583.1"/>
    </source>
</evidence>
<evidence type="ECO:0000259" key="1">
    <source>
        <dbReference type="Pfam" id="PF14528"/>
    </source>
</evidence>
<gene>
    <name evidence="2" type="ORF">A2Y82_01155</name>
</gene>
<dbReference type="InterPro" id="IPR004860">
    <property type="entry name" value="LAGLIDADG_dom"/>
</dbReference>
<accession>A0A1G1XN97</accession>
<reference evidence="2 3" key="1">
    <citation type="journal article" date="2016" name="Nat. Commun.">
        <title>Thousands of microbial genomes shed light on interconnected biogeochemical processes in an aquifer system.</title>
        <authorList>
            <person name="Anantharaman K."/>
            <person name="Brown C.T."/>
            <person name="Hug L.A."/>
            <person name="Sharon I."/>
            <person name="Castelle C.J."/>
            <person name="Probst A.J."/>
            <person name="Thomas B.C."/>
            <person name="Singh A."/>
            <person name="Wilkins M.J."/>
            <person name="Karaoz U."/>
            <person name="Brodie E.L."/>
            <person name="Williams K.H."/>
            <person name="Hubbard S.S."/>
            <person name="Banfield J.F."/>
        </authorList>
    </citation>
    <scope>NUCLEOTIDE SEQUENCE [LARGE SCALE GENOMIC DNA]</scope>
</reference>
<evidence type="ECO:0000313" key="3">
    <source>
        <dbReference type="Proteomes" id="UP000176498"/>
    </source>
</evidence>
<dbReference type="GO" id="GO:0004519">
    <property type="term" value="F:endonuclease activity"/>
    <property type="evidence" value="ECO:0007669"/>
    <property type="project" value="InterPro"/>
</dbReference>
<proteinExistence type="predicted"/>
<comment type="caution">
    <text evidence="2">The sequence shown here is derived from an EMBL/GenBank/DDBJ whole genome shotgun (WGS) entry which is preliminary data.</text>
</comment>
<dbReference type="SUPFAM" id="SSF55608">
    <property type="entry name" value="Homing endonucleases"/>
    <property type="match status" value="2"/>
</dbReference>
<dbReference type="Gene3D" id="3.10.28.10">
    <property type="entry name" value="Homing endonucleases"/>
    <property type="match status" value="1"/>
</dbReference>
<dbReference type="Proteomes" id="UP000176498">
    <property type="component" value="Unassembled WGS sequence"/>
</dbReference>
<dbReference type="EMBL" id="MHHZ01000015">
    <property type="protein sequence ID" value="OGY41583.1"/>
    <property type="molecule type" value="Genomic_DNA"/>
</dbReference>
<protein>
    <recommendedName>
        <fullName evidence="1">Homing endonuclease LAGLIDADG domain-containing protein</fullName>
    </recommendedName>
</protein>
<dbReference type="Pfam" id="PF14528">
    <property type="entry name" value="LAGLIDADG_3"/>
    <property type="match status" value="1"/>
</dbReference>
<organism evidence="2 3">
    <name type="scientific">Candidatus Buchananbacteria bacterium RBG_13_36_9</name>
    <dbReference type="NCBI Taxonomy" id="1797530"/>
    <lineage>
        <taxon>Bacteria</taxon>
        <taxon>Candidatus Buchananiibacteriota</taxon>
    </lineage>
</organism>
<feature type="domain" description="Homing endonuclease LAGLIDADG" evidence="1">
    <location>
        <begin position="15"/>
        <end position="89"/>
    </location>
</feature>
<dbReference type="AlphaFoldDB" id="A0A1G1XN97"/>
<sequence>MSKPQSKILIKWTPDFAYIIGLITTDGNLSPDKRHIHFTSKDKELILKFKKILKLTNKIGKKSRGGSKIKKYFVIQFGDINFYKFLLDIGLMPAKTKILNDIKIPKQYFFDFLRGHFDGDGSFYSYWDKRWKSSFMFYTTFCSASRNHILWLRKMLLKFLKIKGHITHPKFNSTYQLKYAKKESIILLKRIYYSPKVSCLKRKRLKIFKILANIN</sequence>
<dbReference type="InterPro" id="IPR027434">
    <property type="entry name" value="Homing_endonucl"/>
</dbReference>